<comment type="caution">
    <text evidence="6">The sequence shown here is derived from an EMBL/GenBank/DDBJ whole genome shotgun (WGS) entry which is preliminary data.</text>
</comment>
<dbReference type="OrthoDB" id="9813118at2"/>
<reference evidence="6" key="1">
    <citation type="submission" date="2018-12" db="EMBL/GenBank/DDBJ databases">
        <authorList>
            <person name="Will S."/>
            <person name="Neumann-Schaal M."/>
            <person name="Henke P."/>
        </authorList>
    </citation>
    <scope>NUCLEOTIDE SEQUENCE</scope>
    <source>
        <strain evidence="6">PCC 7102</strain>
    </source>
</reference>
<dbReference type="GO" id="GO:0008234">
    <property type="term" value="F:cysteine-type peptidase activity"/>
    <property type="evidence" value="ECO:0007669"/>
    <property type="project" value="UniProtKB-KW"/>
</dbReference>
<keyword evidence="3" id="KW-0378">Hydrolase</keyword>
<keyword evidence="4" id="KW-0788">Thiol protease</keyword>
<dbReference type="AlphaFoldDB" id="A0A433VD06"/>
<evidence type="ECO:0000313" key="7">
    <source>
        <dbReference type="Proteomes" id="UP000271624"/>
    </source>
</evidence>
<evidence type="ECO:0000259" key="5">
    <source>
        <dbReference type="PROSITE" id="PS51935"/>
    </source>
</evidence>
<proteinExistence type="inferred from homology"/>
<evidence type="ECO:0000256" key="2">
    <source>
        <dbReference type="ARBA" id="ARBA00022670"/>
    </source>
</evidence>
<dbReference type="SUPFAM" id="SSF54001">
    <property type="entry name" value="Cysteine proteinases"/>
    <property type="match status" value="1"/>
</dbReference>
<evidence type="ECO:0000256" key="1">
    <source>
        <dbReference type="ARBA" id="ARBA00007074"/>
    </source>
</evidence>
<evidence type="ECO:0000256" key="4">
    <source>
        <dbReference type="ARBA" id="ARBA00022807"/>
    </source>
</evidence>
<dbReference type="Proteomes" id="UP000271624">
    <property type="component" value="Unassembled WGS sequence"/>
</dbReference>
<dbReference type="Gene3D" id="3.90.1720.10">
    <property type="entry name" value="endopeptidase domain like (from Nostoc punctiforme)"/>
    <property type="match status" value="1"/>
</dbReference>
<keyword evidence="2" id="KW-0645">Protease</keyword>
<dbReference type="Pfam" id="PF00877">
    <property type="entry name" value="NLPC_P60"/>
    <property type="match status" value="1"/>
</dbReference>
<evidence type="ECO:0000313" key="6">
    <source>
        <dbReference type="EMBL" id="RUT03974.1"/>
    </source>
</evidence>
<reference evidence="6" key="2">
    <citation type="journal article" date="2019" name="Genome Biol. Evol.">
        <title>Day and night: Metabolic profiles and evolutionary relationships of six axenic non-marine cyanobacteria.</title>
        <authorList>
            <person name="Will S.E."/>
            <person name="Henke P."/>
            <person name="Boedeker C."/>
            <person name="Huang S."/>
            <person name="Brinkmann H."/>
            <person name="Rohde M."/>
            <person name="Jarek M."/>
            <person name="Friedl T."/>
            <person name="Seufert S."/>
            <person name="Schumacher M."/>
            <person name="Overmann J."/>
            <person name="Neumann-Schaal M."/>
            <person name="Petersen J."/>
        </authorList>
    </citation>
    <scope>NUCLEOTIDE SEQUENCE [LARGE SCALE GENOMIC DNA]</scope>
    <source>
        <strain evidence="6">PCC 7102</strain>
    </source>
</reference>
<feature type="domain" description="NlpC/P60" evidence="5">
    <location>
        <begin position="72"/>
        <end position="223"/>
    </location>
</feature>
<name>A0A433VD06_9CYAN</name>
<comment type="similarity">
    <text evidence="1">Belongs to the peptidase C40 family.</text>
</comment>
<dbReference type="RefSeq" id="WP_127083342.1">
    <property type="nucleotide sequence ID" value="NZ_RSCL01000012.1"/>
</dbReference>
<evidence type="ECO:0000256" key="3">
    <source>
        <dbReference type="ARBA" id="ARBA00022801"/>
    </source>
</evidence>
<protein>
    <recommendedName>
        <fullName evidence="5">NlpC/P60 domain-containing protein</fullName>
    </recommendedName>
</protein>
<accession>A0A433VD06</accession>
<dbReference type="EMBL" id="RSCL01000012">
    <property type="protein sequence ID" value="RUT03974.1"/>
    <property type="molecule type" value="Genomic_DNA"/>
</dbReference>
<dbReference type="GO" id="GO:0006508">
    <property type="term" value="P:proteolysis"/>
    <property type="evidence" value="ECO:0007669"/>
    <property type="project" value="UniProtKB-KW"/>
</dbReference>
<dbReference type="PROSITE" id="PS51935">
    <property type="entry name" value="NLPC_P60"/>
    <property type="match status" value="1"/>
</dbReference>
<dbReference type="InterPro" id="IPR000064">
    <property type="entry name" value="NLP_P60_dom"/>
</dbReference>
<organism evidence="6 7">
    <name type="scientific">Dulcicalothrix desertica PCC 7102</name>
    <dbReference type="NCBI Taxonomy" id="232991"/>
    <lineage>
        <taxon>Bacteria</taxon>
        <taxon>Bacillati</taxon>
        <taxon>Cyanobacteriota</taxon>
        <taxon>Cyanophyceae</taxon>
        <taxon>Nostocales</taxon>
        <taxon>Calotrichaceae</taxon>
        <taxon>Dulcicalothrix</taxon>
    </lineage>
</organism>
<dbReference type="InterPro" id="IPR038765">
    <property type="entry name" value="Papain-like_cys_pep_sf"/>
</dbReference>
<keyword evidence="7" id="KW-1185">Reference proteome</keyword>
<sequence>MRIIFEIGESSKHRPQASVNQLSTDDASQSFDDWKYAIASVVLVVLMVSPASGWLDSLTIVHKLQSMVGILPQKGASTTSPVAVRVLKRARAWVGRDFKPGESERCADFVRNILAEAFVEGVGVTNQPWDAGKQTNNGELMARSFFGSDIGKVMTDQNQFLPGDLIGLTNTYGSLPTGAITHVGIYVGNGEFIDRSTRSEPVKQRNIRRSFPNSRVIAVRPHVY</sequence>
<gene>
    <name evidence="6" type="ORF">DSM106972_048880</name>
</gene>